<dbReference type="CDD" id="cd04252">
    <property type="entry name" value="AAK_NAGK-fArgBP"/>
    <property type="match status" value="1"/>
</dbReference>
<dbReference type="InterPro" id="IPR036291">
    <property type="entry name" value="NAD(P)-bd_dom_sf"/>
</dbReference>
<evidence type="ECO:0000256" key="13">
    <source>
        <dbReference type="ARBA" id="ARBA00022946"/>
    </source>
</evidence>
<evidence type="ECO:0000256" key="14">
    <source>
        <dbReference type="ARBA" id="ARBA00023002"/>
    </source>
</evidence>
<reference evidence="20 21" key="1">
    <citation type="submission" date="2024-05" db="EMBL/GenBank/DDBJ databases">
        <title>Long read based assembly of the Candida bracarensis genome reveals expanded adhesin content.</title>
        <authorList>
            <person name="Marcet-Houben M."/>
            <person name="Ksiezopolska E."/>
            <person name="Gabaldon T."/>
        </authorList>
    </citation>
    <scope>NUCLEOTIDE SEQUENCE [LARGE SCALE GENOMIC DNA]</scope>
    <source>
        <strain evidence="20 21">CBM6</strain>
    </source>
</reference>
<dbReference type="SUPFAM" id="SSF55347">
    <property type="entry name" value="Glyceraldehyde-3-phosphate dehydrogenase-like, C-terminal domain"/>
    <property type="match status" value="1"/>
</dbReference>
<dbReference type="PANTHER" id="PTHR23342:SF0">
    <property type="entry name" value="N-ACETYLGLUTAMATE SYNTHASE, MITOCHONDRIAL"/>
    <property type="match status" value="1"/>
</dbReference>
<keyword evidence="16 17" id="KW-0511">Multifunctional enzyme</keyword>
<evidence type="ECO:0000256" key="11">
    <source>
        <dbReference type="ARBA" id="ARBA00022840"/>
    </source>
</evidence>
<evidence type="ECO:0000256" key="3">
    <source>
        <dbReference type="ARBA" id="ARBA00004862"/>
    </source>
</evidence>
<evidence type="ECO:0000259" key="19">
    <source>
        <dbReference type="PROSITE" id="PS51731"/>
    </source>
</evidence>
<dbReference type="InterPro" id="IPR006855">
    <property type="entry name" value="Vertebrate-like_GNAT_dom"/>
</dbReference>
<name>A0ABR4NW10_9SACH</name>
<dbReference type="CDD" id="cd23936">
    <property type="entry name" value="AGPR_C_ARG5_6_like"/>
    <property type="match status" value="1"/>
</dbReference>
<dbReference type="InterPro" id="IPR000534">
    <property type="entry name" value="Semialdehyde_DH_NAD-bd"/>
</dbReference>
<dbReference type="SMART" id="SM00859">
    <property type="entry name" value="Semialdhyde_dh"/>
    <property type="match status" value="1"/>
</dbReference>
<protein>
    <recommendedName>
        <fullName evidence="19">N-acetyltransferase domain-containing protein</fullName>
    </recommendedName>
</protein>
<evidence type="ECO:0000256" key="18">
    <source>
        <dbReference type="PROSITE-ProRule" id="PRU10010"/>
    </source>
</evidence>
<evidence type="ECO:0000313" key="20">
    <source>
        <dbReference type="EMBL" id="KAL3232924.1"/>
    </source>
</evidence>
<dbReference type="SUPFAM" id="SSF53633">
    <property type="entry name" value="Carbamate kinase-like"/>
    <property type="match status" value="1"/>
</dbReference>
<keyword evidence="8 17" id="KW-0808">Transferase</keyword>
<evidence type="ECO:0000256" key="7">
    <source>
        <dbReference type="ARBA" id="ARBA00022605"/>
    </source>
</evidence>
<dbReference type="CDD" id="cd24149">
    <property type="entry name" value="AGPR_N_ARG5_6_like"/>
    <property type="match status" value="1"/>
</dbReference>
<dbReference type="SUPFAM" id="SSF51735">
    <property type="entry name" value="NAD(P)-binding Rossmann-fold domains"/>
    <property type="match status" value="1"/>
</dbReference>
<evidence type="ECO:0000256" key="4">
    <source>
        <dbReference type="ARBA" id="ARBA00006830"/>
    </source>
</evidence>
<dbReference type="InterPro" id="IPR058924">
    <property type="entry name" value="AGPR_dimerisation_dom"/>
</dbReference>
<comment type="subcellular location">
    <subcellularLocation>
        <location evidence="1 17">Mitochondrion</location>
    </subcellularLocation>
</comment>
<keyword evidence="11 17" id="KW-0067">ATP-binding</keyword>
<evidence type="ECO:0000313" key="21">
    <source>
        <dbReference type="Proteomes" id="UP001623330"/>
    </source>
</evidence>
<dbReference type="InterPro" id="IPR036393">
    <property type="entry name" value="AceGlu_kinase-like_sf"/>
</dbReference>
<organism evidence="20 21">
    <name type="scientific">Nakaseomyces bracarensis</name>
    <dbReference type="NCBI Taxonomy" id="273131"/>
    <lineage>
        <taxon>Eukaryota</taxon>
        <taxon>Fungi</taxon>
        <taxon>Dikarya</taxon>
        <taxon>Ascomycota</taxon>
        <taxon>Saccharomycotina</taxon>
        <taxon>Saccharomycetes</taxon>
        <taxon>Saccharomycetales</taxon>
        <taxon>Saccharomycetaceae</taxon>
        <taxon>Nakaseomyces</taxon>
    </lineage>
</organism>
<gene>
    <name evidence="20" type="ORF">RNJ44_04840</name>
</gene>
<dbReference type="PIRSF" id="PIRSF036440">
    <property type="entry name" value="ARG5-6"/>
    <property type="match status" value="1"/>
</dbReference>
<keyword evidence="12 17" id="KW-0521">NADP</keyword>
<evidence type="ECO:0000256" key="12">
    <source>
        <dbReference type="ARBA" id="ARBA00022857"/>
    </source>
</evidence>
<keyword evidence="9 17" id="KW-0547">Nucleotide-binding</keyword>
<sequence>MSSVNVLLYSKRFNVSKFRQVSQLLSRGRYSTAPKASLVFSNEKSNDSQINTQNTHITFNNKKVGYSKRALSSSNGVGTSGTRSTVIQLLNNISTKREVEQYLKYFTSVSQQQFAVIKVGGAIISDNLQELASCLAFLYHVGLYPIVLHGTGPQVNGRLEAQGIEPDYIDGIRITDEHTMAVVRECFLEQNLKLVTALEQLGVRARPITSGVFTANYLDKDKYNLVGDITKVNKDAIEASIKAGALPILTSLAETPAGQMLNVNADVAAGELARVFEPLKIVYLNEKGGIINGETGERISMINLDEEYEELLKQSWVKYGTKLKIKEIKELLDYLPRSSSVAIINVQDLQKELFTDSGAGTMIRRGYKLIKRSSLEEFPSSDSLRVALQRDPDVASNKLSAATYLRELENSNFVSYSDEPLEALAIVKTDEKIPKLDKFLCTSSAWLNNVTDNVFSTLKRDFKALQWVVSEDDGNIAWHFDKSQGSYLKDGKVLFWYGVNDLNTISELIGDFTRTTTASANGPSGVFAAGQSKRSYSTVQRTAPKFEVTNKEKSRVALIGARGYTGRNLVALINQHPYFEISHVSSRELKGQKLADYDKAEIIYDNLQLEDITKLESENAVDVWIMALPNNVSEKFIGAVQQGKGNSKIIDLSADHRFVSEKEWAYGLPEINNRESIINAKQISNPGCYATGSQLSIAPLLKYVDGLPTVFGVSGYSGAGAKPSPKNDIKVLSDNLIPYALTNHIHEREISTRLGHEIAFIPHVGQWFQGIALTVSIPIKKGSIESSEQVQEIYKKFYEGETLVHIINDIPSVKDISGTHGVVIGGFKLNDTKDRVVVCGTIDNLLKGAATQCLQNMNLAMGYGEYDGIPKDKIIC</sequence>
<dbReference type="Pfam" id="PF04768">
    <property type="entry name" value="NAT"/>
    <property type="match status" value="1"/>
</dbReference>
<evidence type="ECO:0000256" key="6">
    <source>
        <dbReference type="ARBA" id="ARBA00022571"/>
    </source>
</evidence>
<dbReference type="Gene3D" id="3.40.1160.10">
    <property type="entry name" value="Acetylglutamate kinase-like"/>
    <property type="match status" value="1"/>
</dbReference>
<comment type="similarity">
    <text evidence="4 17">In the N-terminal section; belongs to the acetylglutamate kinase family.</text>
</comment>
<dbReference type="NCBIfam" id="TIGR00761">
    <property type="entry name" value="argB"/>
    <property type="match status" value="1"/>
</dbReference>
<dbReference type="InterPro" id="IPR041734">
    <property type="entry name" value="NAGK-fArgBP"/>
</dbReference>
<evidence type="ECO:0000256" key="8">
    <source>
        <dbReference type="ARBA" id="ARBA00022679"/>
    </source>
</evidence>
<dbReference type="InterPro" id="IPR000706">
    <property type="entry name" value="AGPR_type-1"/>
</dbReference>
<evidence type="ECO:0000256" key="1">
    <source>
        <dbReference type="ARBA" id="ARBA00004173"/>
    </source>
</evidence>
<dbReference type="PROSITE" id="PS01224">
    <property type="entry name" value="ARGC"/>
    <property type="match status" value="1"/>
</dbReference>
<dbReference type="CDD" id="cd04263">
    <property type="entry name" value="DUF619-NAGK-FABP"/>
    <property type="match status" value="1"/>
</dbReference>
<evidence type="ECO:0000256" key="9">
    <source>
        <dbReference type="ARBA" id="ARBA00022741"/>
    </source>
</evidence>
<evidence type="ECO:0000256" key="5">
    <source>
        <dbReference type="ARBA" id="ARBA00007239"/>
    </source>
</evidence>
<dbReference type="Pfam" id="PF01118">
    <property type="entry name" value="Semialdhyde_dh"/>
    <property type="match status" value="1"/>
</dbReference>
<dbReference type="Pfam" id="PF00696">
    <property type="entry name" value="AA_kinase"/>
    <property type="match status" value="1"/>
</dbReference>
<evidence type="ECO:0000256" key="15">
    <source>
        <dbReference type="ARBA" id="ARBA00023128"/>
    </source>
</evidence>
<keyword evidence="14 17" id="KW-0560">Oxidoreductase</keyword>
<comment type="pathway">
    <text evidence="2 17">Amino-acid biosynthesis; L-arginine biosynthesis; N(2)-acetyl-L-ornithine from L-glutamate: step 2/4.</text>
</comment>
<keyword evidence="6 17" id="KW-0055">Arginine biosynthesis</keyword>
<dbReference type="PROSITE" id="PS51731">
    <property type="entry name" value="GNAT_NAGS"/>
    <property type="match status" value="1"/>
</dbReference>
<proteinExistence type="inferred from homology"/>
<keyword evidence="10 17" id="KW-0418">Kinase</keyword>
<dbReference type="InterPro" id="IPR004662">
    <property type="entry name" value="AcgluKinase_fam"/>
</dbReference>
<comment type="similarity">
    <text evidence="5 17">In the C-terminal section; belongs to the NAGSA dehydrogenase family.</text>
</comment>
<dbReference type="EMBL" id="JBEVYD010000005">
    <property type="protein sequence ID" value="KAL3232924.1"/>
    <property type="molecule type" value="Genomic_DNA"/>
</dbReference>
<feature type="domain" description="N-acetyltransferase" evidence="19">
    <location>
        <begin position="370"/>
        <end position="520"/>
    </location>
</feature>
<evidence type="ECO:0000256" key="2">
    <source>
        <dbReference type="ARBA" id="ARBA00004828"/>
    </source>
</evidence>
<dbReference type="NCBIfam" id="TIGR01850">
    <property type="entry name" value="argC"/>
    <property type="match status" value="1"/>
</dbReference>
<evidence type="ECO:0000256" key="16">
    <source>
        <dbReference type="ARBA" id="ARBA00023268"/>
    </source>
</evidence>
<dbReference type="HAMAP" id="MF_00150">
    <property type="entry name" value="ArgC_type1"/>
    <property type="match status" value="1"/>
</dbReference>
<comment type="caution">
    <text evidence="20">The sequence shown here is derived from an EMBL/GenBank/DDBJ whole genome shotgun (WGS) entry which is preliminary data.</text>
</comment>
<dbReference type="Proteomes" id="UP001623330">
    <property type="component" value="Unassembled WGS sequence"/>
</dbReference>
<dbReference type="Gene3D" id="3.40.630.30">
    <property type="match status" value="1"/>
</dbReference>
<feature type="active site" evidence="18">
    <location>
        <position position="688"/>
    </location>
</feature>
<keyword evidence="13" id="KW-0809">Transit peptide</keyword>
<comment type="pathway">
    <text evidence="3 17">Amino-acid biosynthesis; L-arginine biosynthesis; N(2)-acetyl-L-ornithine from L-glutamate: step 3/4.</text>
</comment>
<keyword evidence="21" id="KW-1185">Reference proteome</keyword>
<keyword evidence="7 17" id="KW-0028">Amino-acid biosynthesis</keyword>
<evidence type="ECO:0000256" key="10">
    <source>
        <dbReference type="ARBA" id="ARBA00022777"/>
    </source>
</evidence>
<dbReference type="InterPro" id="IPR011241">
    <property type="entry name" value="NAGK/NAGSA"/>
</dbReference>
<dbReference type="PANTHER" id="PTHR23342">
    <property type="entry name" value="N-ACETYLGLUTAMATE SYNTHASE"/>
    <property type="match status" value="1"/>
</dbReference>
<dbReference type="InterPro" id="IPR001048">
    <property type="entry name" value="Asp/Glu/Uridylate_kinase"/>
</dbReference>
<evidence type="ECO:0000256" key="17">
    <source>
        <dbReference type="PIRNR" id="PIRNR036440"/>
    </source>
</evidence>
<dbReference type="InterPro" id="IPR023013">
    <property type="entry name" value="AGPR_AS"/>
</dbReference>
<keyword evidence="15 17" id="KW-0496">Mitochondrion</keyword>
<dbReference type="Gene3D" id="3.30.360.10">
    <property type="entry name" value="Dihydrodipicolinate Reductase, domain 2"/>
    <property type="match status" value="1"/>
</dbReference>
<accession>A0ABR4NW10</accession>
<dbReference type="Pfam" id="PF22698">
    <property type="entry name" value="Semialdhyde_dhC_1"/>
    <property type="match status" value="1"/>
</dbReference>
<dbReference type="Gene3D" id="3.40.50.720">
    <property type="entry name" value="NAD(P)-binding Rossmann-like Domain"/>
    <property type="match status" value="1"/>
</dbReference>